<dbReference type="EMBL" id="JAUJEA010000005">
    <property type="protein sequence ID" value="MDN5202717.1"/>
    <property type="molecule type" value="Genomic_DNA"/>
</dbReference>
<proteinExistence type="predicted"/>
<evidence type="ECO:0000259" key="1">
    <source>
        <dbReference type="SMART" id="SM00065"/>
    </source>
</evidence>
<dbReference type="Pfam" id="PF06580">
    <property type="entry name" value="His_kinase"/>
    <property type="match status" value="1"/>
</dbReference>
<keyword evidence="2" id="KW-0808">Transferase</keyword>
<evidence type="ECO:0000313" key="3">
    <source>
        <dbReference type="Proteomes" id="UP001172082"/>
    </source>
</evidence>
<organism evidence="2 3">
    <name type="scientific">Splendidivirga corallicola</name>
    <dbReference type="NCBI Taxonomy" id="3051826"/>
    <lineage>
        <taxon>Bacteria</taxon>
        <taxon>Pseudomonadati</taxon>
        <taxon>Bacteroidota</taxon>
        <taxon>Cytophagia</taxon>
        <taxon>Cytophagales</taxon>
        <taxon>Splendidivirgaceae</taxon>
        <taxon>Splendidivirga</taxon>
    </lineage>
</organism>
<dbReference type="RefSeq" id="WP_346752739.1">
    <property type="nucleotide sequence ID" value="NZ_JAUJEA010000005.1"/>
</dbReference>
<dbReference type="Gene3D" id="3.30.565.10">
    <property type="entry name" value="Histidine kinase-like ATPase, C-terminal domain"/>
    <property type="match status" value="1"/>
</dbReference>
<dbReference type="SMART" id="SM00065">
    <property type="entry name" value="GAF"/>
    <property type="match status" value="1"/>
</dbReference>
<feature type="domain" description="GAF" evidence="1">
    <location>
        <begin position="22"/>
        <end position="169"/>
    </location>
</feature>
<protein>
    <submittedName>
        <fullName evidence="2">Histidine kinase</fullName>
    </submittedName>
</protein>
<reference evidence="2" key="1">
    <citation type="submission" date="2023-06" db="EMBL/GenBank/DDBJ databases">
        <title>Genomic of Parafulvivirga corallium.</title>
        <authorList>
            <person name="Wang G."/>
        </authorList>
    </citation>
    <scope>NUCLEOTIDE SEQUENCE</scope>
    <source>
        <strain evidence="2">BMA10</strain>
    </source>
</reference>
<dbReference type="GO" id="GO:0016301">
    <property type="term" value="F:kinase activity"/>
    <property type="evidence" value="ECO:0007669"/>
    <property type="project" value="UniProtKB-KW"/>
</dbReference>
<dbReference type="Proteomes" id="UP001172082">
    <property type="component" value="Unassembled WGS sequence"/>
</dbReference>
<sequence length="393" mass="45351">MTLVNIEDILLYFSTSIFGQNTEEEIVWDLAKNCISKLGFIDCVVYLVNEDTGMLEQKAAYGPKNPKDYTIYRPMDIPIGQGIVGYVARYGKPEIVKDTSKDERYIVDDEVRLSEIAVPITYKKKVLGVIDSEHPEQDFFTPEHLKILMAIATLCAGKIANARVEKKSRSTQEELIDVQLKMADVKLQALRTQMNPHFMFNALNAIQHFITINDQRKALKYLSKFSRLVRLILENVQTDRLYLSDEIKILHLYLALETMRFDQKFEYEINVPPDSDLMGIKIPFLLVQPFVEKAINRGLVNKADKGQLQVMFHRQKNYLHCIIEDNGIGRQKAKEIVDAKGIRDPSNKLIKRRIAWMNLQSKFKTRLMIKDLYADDNHPAGTRVELEIPLENE</sequence>
<dbReference type="InterPro" id="IPR036890">
    <property type="entry name" value="HATPase_C_sf"/>
</dbReference>
<keyword evidence="2" id="KW-0418">Kinase</keyword>
<dbReference type="InterPro" id="IPR003018">
    <property type="entry name" value="GAF"/>
</dbReference>
<keyword evidence="3" id="KW-1185">Reference proteome</keyword>
<name>A0ABT8KPP4_9BACT</name>
<dbReference type="SUPFAM" id="SSF55781">
    <property type="entry name" value="GAF domain-like"/>
    <property type="match status" value="1"/>
</dbReference>
<dbReference type="Pfam" id="PF13185">
    <property type="entry name" value="GAF_2"/>
    <property type="match status" value="1"/>
</dbReference>
<comment type="caution">
    <text evidence="2">The sequence shown here is derived from an EMBL/GenBank/DDBJ whole genome shotgun (WGS) entry which is preliminary data.</text>
</comment>
<dbReference type="InterPro" id="IPR029016">
    <property type="entry name" value="GAF-like_dom_sf"/>
</dbReference>
<accession>A0ABT8KPP4</accession>
<dbReference type="InterPro" id="IPR010559">
    <property type="entry name" value="Sig_transdc_His_kin_internal"/>
</dbReference>
<dbReference type="InterPro" id="IPR050640">
    <property type="entry name" value="Bact_2-comp_sensor_kinase"/>
</dbReference>
<dbReference type="PANTHER" id="PTHR34220:SF7">
    <property type="entry name" value="SENSOR HISTIDINE KINASE YPDA"/>
    <property type="match status" value="1"/>
</dbReference>
<dbReference type="SUPFAM" id="SSF55874">
    <property type="entry name" value="ATPase domain of HSP90 chaperone/DNA topoisomerase II/histidine kinase"/>
    <property type="match status" value="1"/>
</dbReference>
<dbReference type="PANTHER" id="PTHR34220">
    <property type="entry name" value="SENSOR HISTIDINE KINASE YPDA"/>
    <property type="match status" value="1"/>
</dbReference>
<gene>
    <name evidence="2" type="ORF">QQ008_15110</name>
</gene>
<dbReference type="Gene3D" id="3.30.450.40">
    <property type="match status" value="1"/>
</dbReference>
<evidence type="ECO:0000313" key="2">
    <source>
        <dbReference type="EMBL" id="MDN5202717.1"/>
    </source>
</evidence>